<sequence length="268" mass="30426">MGLFSKKICVICGEKAGLLSRLKLENDDFVCGNCQKKLSPFFDHQDKVHTEKEIRDQITWRESTREEVVAFQADDSVQLDGKDLLLINHDEGKFVLIESGTKKEDADVFSLDEIVDAMLTVEETKKEIKKEIDGEKKPYHPPHYSYKYHFLLSVKLNNPHIKEIEFRLHQLAIDGGDDADGYQAPSILEKATGFYVWREKQLDGNDFLHRSNFALSSSPGGYGPKGSTTMTDFNIEQFDKMVNAGSKVVELLTGQQKEPAFKSTTSWL</sequence>
<accession>A0A8H2M879</accession>
<reference evidence="2 3" key="1">
    <citation type="submission" date="2019-02" db="EMBL/GenBank/DDBJ databases">
        <authorList>
            <consortium name="Pathogen Informatics"/>
        </authorList>
    </citation>
    <scope>NUCLEOTIDE SEQUENCE [LARGE SCALE GENOMIC DNA]</scope>
    <source>
        <strain evidence="2 3">3012STDY7089603</strain>
    </source>
</reference>
<name>A0A8H2M879_9FIRM</name>
<organism evidence="2 3">
    <name type="scientific">Urinicoccus massiliensis</name>
    <dbReference type="NCBI Taxonomy" id="1723382"/>
    <lineage>
        <taxon>Bacteria</taxon>
        <taxon>Bacillati</taxon>
        <taxon>Bacillota</taxon>
        <taxon>Tissierellia</taxon>
        <taxon>Tissierellales</taxon>
        <taxon>Peptoniphilaceae</taxon>
        <taxon>Urinicoccus</taxon>
    </lineage>
</organism>
<evidence type="ECO:0000313" key="3">
    <source>
        <dbReference type="Proteomes" id="UP000377798"/>
    </source>
</evidence>
<dbReference type="EMBL" id="CAACYI010000001">
    <property type="protein sequence ID" value="VFB16536.1"/>
    <property type="molecule type" value="Genomic_DNA"/>
</dbReference>
<comment type="caution">
    <text evidence="2">The sequence shown here is derived from an EMBL/GenBank/DDBJ whole genome shotgun (WGS) entry which is preliminary data.</text>
</comment>
<gene>
    <name evidence="2" type="ORF">NCTC13150_01085</name>
</gene>
<protein>
    <recommendedName>
        <fullName evidence="1">DUF4428 domain-containing protein</fullName>
    </recommendedName>
</protein>
<evidence type="ECO:0000259" key="1">
    <source>
        <dbReference type="Pfam" id="PF14471"/>
    </source>
</evidence>
<dbReference type="Proteomes" id="UP000377798">
    <property type="component" value="Unassembled WGS sequence"/>
</dbReference>
<dbReference type="RefSeq" id="WP_131749166.1">
    <property type="nucleotide sequence ID" value="NZ_CAACYI010000001.1"/>
</dbReference>
<feature type="domain" description="DUF4428" evidence="1">
    <location>
        <begin position="8"/>
        <end position="57"/>
    </location>
</feature>
<dbReference type="InterPro" id="IPR027872">
    <property type="entry name" value="DUF4428"/>
</dbReference>
<proteinExistence type="predicted"/>
<evidence type="ECO:0000313" key="2">
    <source>
        <dbReference type="EMBL" id="VFB16536.1"/>
    </source>
</evidence>
<dbReference type="AlphaFoldDB" id="A0A8H2M879"/>
<keyword evidence="3" id="KW-1185">Reference proteome</keyword>
<dbReference type="Pfam" id="PF14471">
    <property type="entry name" value="DUF4428"/>
    <property type="match status" value="1"/>
</dbReference>